<accession>A0A0A0UZ38</accession>
<name>A0A0A0UZ38_BIFBR</name>
<sequence length="166" mass="18970">MNSATENTSGDRILYVRIGAIPRTRILYLPPEQTLTEYLKHAEAHDGRLLFTGNQRALRNRNDIGSIIFYTPHSELKIVGDVADMGDGYNPKKWNPESSYQAAFPWNRMPANQWIALDHVRRLEEFDPDGYVITAGKEKGKKLSEIASDFYNYTMTIVPADEWYAA</sequence>
<protein>
    <submittedName>
        <fullName evidence="1">Uncharacterized protein</fullName>
    </submittedName>
</protein>
<evidence type="ECO:0000313" key="1">
    <source>
        <dbReference type="EMBL" id="AIW55165.1"/>
    </source>
</evidence>
<dbReference type="RefSeq" id="WP_052791221.1">
    <property type="nucleotide sequence ID" value="NZ_KM406416.1"/>
</dbReference>
<proteinExistence type="predicted"/>
<organism evidence="1">
    <name type="scientific">Bifidobacterium breve</name>
    <dbReference type="NCBI Taxonomy" id="1685"/>
    <lineage>
        <taxon>Bacteria</taxon>
        <taxon>Bacillati</taxon>
        <taxon>Actinomycetota</taxon>
        <taxon>Actinomycetes</taxon>
        <taxon>Bifidobacteriales</taxon>
        <taxon>Bifidobacteriaceae</taxon>
        <taxon>Bifidobacterium</taxon>
    </lineage>
</organism>
<dbReference type="AlphaFoldDB" id="A0A0A0UZ38"/>
<dbReference type="EMBL" id="KM406416">
    <property type="protein sequence ID" value="AIW55165.1"/>
    <property type="molecule type" value="Genomic_DNA"/>
</dbReference>
<reference evidence="1" key="1">
    <citation type="journal article" date="2015" name="Appl. Environ. Microbiol.">
        <title>Discovery of a conjugative megaplasmid in Bifidobacterium breve.</title>
        <authorList>
            <person name="Bottacini F."/>
            <person name="O'Connell Motherway M."/>
            <person name="Casey E."/>
            <person name="McDonnell B."/>
            <person name="Mahony J."/>
            <person name="Ventura M."/>
            <person name="van Sinderen D."/>
        </authorList>
    </citation>
    <scope>NUCLEOTIDE SEQUENCE</scope>
    <source>
        <strain evidence="1">JCM 7017</strain>
        <plasmid evidence="1">megaplasmid pMP7017</plasmid>
    </source>
</reference>
<gene>
    <name evidence="1" type="ORF">B7017_p0111</name>
</gene>
<geneLocation type="plasmid" evidence="1">
    <name>megaplasmid pMP7017</name>
</geneLocation>
<keyword evidence="1" id="KW-0614">Plasmid</keyword>